<dbReference type="HOGENOM" id="CLU_685500_0_0_1"/>
<evidence type="ECO:0000313" key="3">
    <source>
        <dbReference type="Proteomes" id="UP000011081"/>
    </source>
</evidence>
<keyword evidence="3" id="KW-1185">Reference proteome</keyword>
<evidence type="ECO:0000313" key="2">
    <source>
        <dbReference type="EMBL" id="ELA48399.1"/>
    </source>
</evidence>
<dbReference type="RefSeq" id="XP_008073029.1">
    <property type="nucleotide sequence ID" value="XM_008074838.1"/>
</dbReference>
<dbReference type="EMBL" id="GL877404">
    <property type="protein sequence ID" value="ELA48399.1"/>
    <property type="molecule type" value="Genomic_DNA"/>
</dbReference>
<dbReference type="OMA" id="DHIPPHN"/>
<accession>L2GXQ8</accession>
<reference evidence="3" key="1">
    <citation type="submission" date="2011-03" db="EMBL/GenBank/DDBJ databases">
        <title>The genome sequence of Vavraia culicis strain floridensis.</title>
        <authorList>
            <consortium name="The Broad Institute Genome Sequencing Platform"/>
            <person name="Cuomo C."/>
            <person name="Becnel J."/>
            <person name="Sanscrainte N."/>
            <person name="Young S.K."/>
            <person name="Zeng Q."/>
            <person name="Gargeya S."/>
            <person name="Fitzgerald M."/>
            <person name="Haas B."/>
            <person name="Abouelleil A."/>
            <person name="Alvarado L."/>
            <person name="Arachchi H.M."/>
            <person name="Berlin A."/>
            <person name="Chapman S.B."/>
            <person name="Gearin G."/>
            <person name="Goldberg J."/>
            <person name="Griggs A."/>
            <person name="Gujja S."/>
            <person name="Hansen M."/>
            <person name="Heiman D."/>
            <person name="Howarth C."/>
            <person name="Larimer J."/>
            <person name="Lui A."/>
            <person name="MacDonald P.J.P."/>
            <person name="McCowen C."/>
            <person name="Montmayeur A."/>
            <person name="Murphy C."/>
            <person name="Neiman D."/>
            <person name="Pearson M."/>
            <person name="Priest M."/>
            <person name="Roberts A."/>
            <person name="Saif S."/>
            <person name="Shea T."/>
            <person name="Sisk P."/>
            <person name="Stolte C."/>
            <person name="Sykes S."/>
            <person name="Wortman J."/>
            <person name="Nusbaum C."/>
            <person name="Birren B."/>
        </authorList>
    </citation>
    <scope>NUCLEOTIDE SEQUENCE [LARGE SCALE GENOMIC DNA]</scope>
    <source>
        <strain evidence="3">floridensis</strain>
    </source>
</reference>
<sequence length="402" mass="46319">MENHVFFGPPTRKEILLYLKDKKYSLVNNPSLKYQIIFRNKMDNKSFFDVANFNFVKRCKIDNFYIKKVFLFNDGITAGNIYGLLPFKNTEKNKNIINLYCRKELGREEEDTNYEMKSIEEKDADEHEIGDAGTENNDVEENGGDSAVRMVISDRKIDIRTDTAIENNLEVDEPLAAMNDKIGKLCLGDAKIEMGCRGVESRKVNFNLAKNEIFVYNGREENKSLQNEINGNRRVLSEITNRHDRNAKAQISRNKLVVQNNLAGVPGDEKRAQYSRCSGSKSKNYADLKKLTERNTLLNSGYKTVIVKHSKRVNFLGHTNTKGRQSSATKRKTKILVKFEQRDHIPPHNINGIRPMLAKSPKLKKFRSPKGKKVVELKRTISVDFRPSGFEFERKNKKMRIE</sequence>
<dbReference type="Proteomes" id="UP000011081">
    <property type="component" value="Unassembled WGS sequence"/>
</dbReference>
<gene>
    <name evidence="2" type="ORF">VCUG_00008</name>
</gene>
<feature type="compositionally biased region" description="Basic and acidic residues" evidence="1">
    <location>
        <begin position="119"/>
        <end position="130"/>
    </location>
</feature>
<evidence type="ECO:0000256" key="1">
    <source>
        <dbReference type="SAM" id="MobiDB-lite"/>
    </source>
</evidence>
<organism evidence="2 3">
    <name type="scientific">Vavraia culicis (isolate floridensis)</name>
    <name type="common">Microsporidian parasite</name>
    <dbReference type="NCBI Taxonomy" id="948595"/>
    <lineage>
        <taxon>Eukaryota</taxon>
        <taxon>Fungi</taxon>
        <taxon>Fungi incertae sedis</taxon>
        <taxon>Microsporidia</taxon>
        <taxon>Pleistophoridae</taxon>
        <taxon>Vavraia</taxon>
    </lineage>
</organism>
<name>L2GXQ8_VAVCU</name>
<feature type="region of interest" description="Disordered" evidence="1">
    <location>
        <begin position="119"/>
        <end position="144"/>
    </location>
</feature>
<dbReference type="AlphaFoldDB" id="L2GXQ8"/>
<dbReference type="GeneID" id="19877900"/>
<protein>
    <submittedName>
        <fullName evidence="2">Uncharacterized protein</fullName>
    </submittedName>
</protein>
<proteinExistence type="predicted"/>
<dbReference type="InParanoid" id="L2GXQ8"/>
<dbReference type="OrthoDB" id="2193787at2759"/>
<dbReference type="VEuPathDB" id="MicrosporidiaDB:VCUG_00008"/>